<organism evidence="1 2">
    <name type="scientific">Aspergillus bombycis</name>
    <dbReference type="NCBI Taxonomy" id="109264"/>
    <lineage>
        <taxon>Eukaryota</taxon>
        <taxon>Fungi</taxon>
        <taxon>Dikarya</taxon>
        <taxon>Ascomycota</taxon>
        <taxon>Pezizomycotina</taxon>
        <taxon>Eurotiomycetes</taxon>
        <taxon>Eurotiomycetidae</taxon>
        <taxon>Eurotiales</taxon>
        <taxon>Aspergillaceae</taxon>
        <taxon>Aspergillus</taxon>
    </lineage>
</organism>
<accession>A0A1F8A2Y1</accession>
<dbReference type="EMBL" id="LYCR01000035">
    <property type="protein sequence ID" value="OGM46043.1"/>
    <property type="molecule type" value="Genomic_DNA"/>
</dbReference>
<gene>
    <name evidence="1" type="ORF">ABOM_005632</name>
</gene>
<dbReference type="OrthoDB" id="5207033at2759"/>
<keyword evidence="2" id="KW-1185">Reference proteome</keyword>
<dbReference type="AlphaFoldDB" id="A0A1F8A2Y1"/>
<dbReference type="GeneID" id="34449022"/>
<reference evidence="1 2" key="1">
    <citation type="journal article" date="2016" name="Genome Biol. Evol.">
        <title>Draft genome sequence of an aflatoxigenic Aspergillus species, A. bombycis.</title>
        <authorList>
            <person name="Moore G.G."/>
            <person name="Mack B.M."/>
            <person name="Beltz S.B."/>
            <person name="Gilbert M.K."/>
        </authorList>
    </citation>
    <scope>NUCLEOTIDE SEQUENCE [LARGE SCALE GENOMIC DNA]</scope>
    <source>
        <strain evidence="2">NRRL 26010</strain>
    </source>
</reference>
<sequence length="164" mass="19125">MVEEPGKYDWIQASVFINWDLHANQQSIFFVDVPDAERKQLEQAFPTRDMGDRNPYIWHAIRNASSENLPKFLKGLNDSARHAMHLNETMEVAEHTMNRLLTEHSRWRDEFPGQKLAFVAKEIHSARANTLVSHEMSRHTRYDSMIMKTLSFVGMMYLPGTFVS</sequence>
<dbReference type="STRING" id="109264.A0A1F8A2Y1"/>
<feature type="non-terminal residue" evidence="1">
    <location>
        <position position="164"/>
    </location>
</feature>
<comment type="caution">
    <text evidence="1">The sequence shown here is derived from an EMBL/GenBank/DDBJ whole genome shotgun (WGS) entry which is preliminary data.</text>
</comment>
<dbReference type="RefSeq" id="XP_022389760.1">
    <property type="nucleotide sequence ID" value="XM_022532761.1"/>
</dbReference>
<evidence type="ECO:0000313" key="1">
    <source>
        <dbReference type="EMBL" id="OGM46043.1"/>
    </source>
</evidence>
<name>A0A1F8A2Y1_9EURO</name>
<proteinExistence type="predicted"/>
<evidence type="ECO:0000313" key="2">
    <source>
        <dbReference type="Proteomes" id="UP000179179"/>
    </source>
</evidence>
<dbReference type="Proteomes" id="UP000179179">
    <property type="component" value="Unassembled WGS sequence"/>
</dbReference>
<protein>
    <submittedName>
        <fullName evidence="1">Uncharacterized protein</fullName>
    </submittedName>
</protein>